<dbReference type="AlphaFoldDB" id="G0P7T5"/>
<reference evidence="3" key="1">
    <citation type="submission" date="2011-07" db="EMBL/GenBank/DDBJ databases">
        <authorList>
            <consortium name="Caenorhabditis brenneri Sequencing and Analysis Consortium"/>
            <person name="Wilson R.K."/>
        </authorList>
    </citation>
    <scope>NUCLEOTIDE SEQUENCE [LARGE SCALE GENOMIC DNA]</scope>
    <source>
        <strain evidence="3">PB2801</strain>
    </source>
</reference>
<dbReference type="Proteomes" id="UP000008068">
    <property type="component" value="Unassembled WGS sequence"/>
</dbReference>
<dbReference type="EMBL" id="GL380120">
    <property type="protein sequence ID" value="EGT47337.1"/>
    <property type="molecule type" value="Genomic_DNA"/>
</dbReference>
<name>G0P7T5_CAEBE</name>
<organism evidence="3">
    <name type="scientific">Caenorhabditis brenneri</name>
    <name type="common">Nematode worm</name>
    <dbReference type="NCBI Taxonomy" id="135651"/>
    <lineage>
        <taxon>Eukaryota</taxon>
        <taxon>Metazoa</taxon>
        <taxon>Ecdysozoa</taxon>
        <taxon>Nematoda</taxon>
        <taxon>Chromadorea</taxon>
        <taxon>Rhabditida</taxon>
        <taxon>Rhabditina</taxon>
        <taxon>Rhabditomorpha</taxon>
        <taxon>Rhabditoidea</taxon>
        <taxon>Rhabditidae</taxon>
        <taxon>Peloderinae</taxon>
        <taxon>Caenorhabditis</taxon>
    </lineage>
</organism>
<keyword evidence="3" id="KW-1185">Reference proteome</keyword>
<sequence length="126" mass="14877">MLKSTSRFRWRGVLALPITQDQSGREFAKQFLQIQKINKNREPRRVGDSSTGHEQAKREHRRRIEPQGEKRAETVEAEQQQQPAMTPEDMAKIKYGVAEKFSFCTRWDCKRVLEWLCCEIPCHFVL</sequence>
<gene>
    <name evidence="2" type="ORF">CAEBREN_23035</name>
</gene>
<evidence type="ECO:0000313" key="2">
    <source>
        <dbReference type="EMBL" id="EGT47337.1"/>
    </source>
</evidence>
<evidence type="ECO:0000256" key="1">
    <source>
        <dbReference type="SAM" id="MobiDB-lite"/>
    </source>
</evidence>
<evidence type="ECO:0000313" key="3">
    <source>
        <dbReference type="Proteomes" id="UP000008068"/>
    </source>
</evidence>
<protein>
    <submittedName>
        <fullName evidence="2">Uncharacterized protein</fullName>
    </submittedName>
</protein>
<feature type="compositionally biased region" description="Basic and acidic residues" evidence="1">
    <location>
        <begin position="54"/>
        <end position="74"/>
    </location>
</feature>
<proteinExistence type="predicted"/>
<dbReference type="InParanoid" id="G0P7T5"/>
<dbReference type="HOGENOM" id="CLU_1983521_0_0_1"/>
<accession>G0P7T5</accession>
<feature type="region of interest" description="Disordered" evidence="1">
    <location>
        <begin position="38"/>
        <end position="88"/>
    </location>
</feature>